<dbReference type="InterPro" id="IPR002347">
    <property type="entry name" value="SDR_fam"/>
</dbReference>
<dbReference type="InterPro" id="IPR051122">
    <property type="entry name" value="SDR_DHRS6-like"/>
</dbReference>
<dbReference type="PANTHER" id="PTHR43477:SF1">
    <property type="entry name" value="DIHYDROANTICAPSIN 7-DEHYDROGENASE"/>
    <property type="match status" value="1"/>
</dbReference>
<dbReference type="PRINTS" id="PR00081">
    <property type="entry name" value="GDHRDH"/>
</dbReference>
<gene>
    <name evidence="3" type="ORF">H7B90_04510</name>
</gene>
<evidence type="ECO:0000256" key="1">
    <source>
        <dbReference type="ARBA" id="ARBA00006484"/>
    </source>
</evidence>
<dbReference type="Proteomes" id="UP000553776">
    <property type="component" value="Unassembled WGS sequence"/>
</dbReference>
<dbReference type="SUPFAM" id="SSF51735">
    <property type="entry name" value="NAD(P)-binding Rossmann-fold domains"/>
    <property type="match status" value="1"/>
</dbReference>
<keyword evidence="2" id="KW-0560">Oxidoreductase</keyword>
<dbReference type="AlphaFoldDB" id="A0A841TXJ3"/>
<evidence type="ECO:0000313" key="4">
    <source>
        <dbReference type="Proteomes" id="UP000553776"/>
    </source>
</evidence>
<dbReference type="PANTHER" id="PTHR43477">
    <property type="entry name" value="DIHYDROANTICAPSIN 7-DEHYDROGENASE"/>
    <property type="match status" value="1"/>
</dbReference>
<dbReference type="GO" id="GO:0016491">
    <property type="term" value="F:oxidoreductase activity"/>
    <property type="evidence" value="ECO:0007669"/>
    <property type="project" value="UniProtKB-KW"/>
</dbReference>
<reference evidence="3 4" key="1">
    <citation type="submission" date="2020-08" db="EMBL/GenBank/DDBJ databases">
        <title>Cohnella phylogeny.</title>
        <authorList>
            <person name="Dunlap C."/>
        </authorList>
    </citation>
    <scope>NUCLEOTIDE SEQUENCE [LARGE SCALE GENOMIC DNA]</scope>
    <source>
        <strain evidence="3 4">DSM 25239</strain>
    </source>
</reference>
<organism evidence="3 4">
    <name type="scientific">Cohnella xylanilytica</name>
    <dbReference type="NCBI Taxonomy" id="557555"/>
    <lineage>
        <taxon>Bacteria</taxon>
        <taxon>Bacillati</taxon>
        <taxon>Bacillota</taxon>
        <taxon>Bacilli</taxon>
        <taxon>Bacillales</taxon>
        <taxon>Paenibacillaceae</taxon>
        <taxon>Cohnella</taxon>
    </lineage>
</organism>
<keyword evidence="4" id="KW-1185">Reference proteome</keyword>
<comment type="similarity">
    <text evidence="1">Belongs to the short-chain dehydrogenases/reductases (SDR) family.</text>
</comment>
<dbReference type="Gene3D" id="3.40.50.720">
    <property type="entry name" value="NAD(P)-binding Rossmann-like Domain"/>
    <property type="match status" value="1"/>
</dbReference>
<comment type="caution">
    <text evidence="3">The sequence shown here is derived from an EMBL/GenBank/DDBJ whole genome shotgun (WGS) entry which is preliminary data.</text>
</comment>
<dbReference type="InterPro" id="IPR036291">
    <property type="entry name" value="NAD(P)-bd_dom_sf"/>
</dbReference>
<dbReference type="CDD" id="cd11731">
    <property type="entry name" value="Lin1944_like_SDR_c"/>
    <property type="match status" value="1"/>
</dbReference>
<sequence length="241" mass="25370">MRSSLEGQRVIILGGTSGIGLAAARMLAEGGAEVVVTGRDPVKLEAALRELGPNARGEAVDSGSLEALRAFYERQGRFDHLVISVSGAKGAGAFRELSLEELRAGFEAKFWPQLASAQLALPTLNPSGSITFVSAISARRVAVGISGLAAINGALEAMVPSLALELAPLRVNAVSPGVVNTSWWNWLPEEQRSAAFKQYAEETTVGRIGEPEDLAKAIAYLVDNTFVTGTVLEVDGGLRLK</sequence>
<protein>
    <submittedName>
        <fullName evidence="3">SDR family oxidoreductase</fullName>
    </submittedName>
</protein>
<evidence type="ECO:0000256" key="2">
    <source>
        <dbReference type="ARBA" id="ARBA00023002"/>
    </source>
</evidence>
<accession>A0A841TXJ3</accession>
<proteinExistence type="inferred from homology"/>
<dbReference type="EMBL" id="JACJVR010000015">
    <property type="protein sequence ID" value="MBB6690661.1"/>
    <property type="molecule type" value="Genomic_DNA"/>
</dbReference>
<evidence type="ECO:0000313" key="3">
    <source>
        <dbReference type="EMBL" id="MBB6690661.1"/>
    </source>
</evidence>
<name>A0A841TXJ3_9BACL</name>
<dbReference type="RefSeq" id="WP_185134691.1">
    <property type="nucleotide sequence ID" value="NZ_JACJVR010000015.1"/>
</dbReference>
<dbReference type="Pfam" id="PF13561">
    <property type="entry name" value="adh_short_C2"/>
    <property type="match status" value="1"/>
</dbReference>